<dbReference type="RefSeq" id="WP_341411056.1">
    <property type="nucleotide sequence ID" value="NZ_JBBUTH010000007.1"/>
</dbReference>
<evidence type="ECO:0008006" key="4">
    <source>
        <dbReference type="Google" id="ProtNLM"/>
    </source>
</evidence>
<evidence type="ECO:0000256" key="1">
    <source>
        <dbReference type="SAM" id="Phobius"/>
    </source>
</evidence>
<protein>
    <recommendedName>
        <fullName evidence="4">DUF4149 domain-containing protein</fullName>
    </recommendedName>
</protein>
<feature type="transmembrane region" description="Helical" evidence="1">
    <location>
        <begin position="72"/>
        <end position="88"/>
    </location>
</feature>
<proteinExistence type="predicted"/>
<keyword evidence="1" id="KW-0472">Membrane</keyword>
<feature type="transmembrane region" description="Helical" evidence="1">
    <location>
        <begin position="49"/>
        <end position="66"/>
    </location>
</feature>
<dbReference type="Proteomes" id="UP001365405">
    <property type="component" value="Unassembled WGS sequence"/>
</dbReference>
<sequence>MAWPGYLSLFFTVVLLVTTTYFLLGGLPLLVLQHDTPMDGRFVRRFFEIYYKALFAGAVGACISYALWGRWFFALGGGGIALVALALRRRVIPAMQRLGEAIQCDDRGAITAFRRVHAAALSANLLQLVLLVWAVLRITI</sequence>
<feature type="transmembrane region" description="Helical" evidence="1">
    <location>
        <begin position="6"/>
        <end position="29"/>
    </location>
</feature>
<name>A0ABU9CHN7_9BURK</name>
<dbReference type="EMBL" id="JBBUTH010000007">
    <property type="protein sequence ID" value="MEK8051372.1"/>
    <property type="molecule type" value="Genomic_DNA"/>
</dbReference>
<comment type="caution">
    <text evidence="2">The sequence shown here is derived from an EMBL/GenBank/DDBJ whole genome shotgun (WGS) entry which is preliminary data.</text>
</comment>
<keyword evidence="1" id="KW-1133">Transmembrane helix</keyword>
<reference evidence="2 3" key="1">
    <citation type="submission" date="2024-04" db="EMBL/GenBank/DDBJ databases">
        <title>Novel species of the genus Ideonella isolated from streams.</title>
        <authorList>
            <person name="Lu H."/>
        </authorList>
    </citation>
    <scope>NUCLEOTIDE SEQUENCE [LARGE SCALE GENOMIC DNA]</scope>
    <source>
        <strain evidence="2 3">DXS22W</strain>
    </source>
</reference>
<keyword evidence="3" id="KW-1185">Reference proteome</keyword>
<keyword evidence="1" id="KW-0812">Transmembrane</keyword>
<evidence type="ECO:0000313" key="3">
    <source>
        <dbReference type="Proteomes" id="UP001365405"/>
    </source>
</evidence>
<gene>
    <name evidence="2" type="ORF">AACH10_14060</name>
</gene>
<organism evidence="2 3">
    <name type="scientific">Pseudaquabacterium inlustre</name>
    <dbReference type="NCBI Taxonomy" id="2984192"/>
    <lineage>
        <taxon>Bacteria</taxon>
        <taxon>Pseudomonadati</taxon>
        <taxon>Pseudomonadota</taxon>
        <taxon>Betaproteobacteria</taxon>
        <taxon>Burkholderiales</taxon>
        <taxon>Sphaerotilaceae</taxon>
        <taxon>Pseudaquabacterium</taxon>
    </lineage>
</organism>
<feature type="transmembrane region" description="Helical" evidence="1">
    <location>
        <begin position="116"/>
        <end position="136"/>
    </location>
</feature>
<accession>A0ABU9CHN7</accession>
<evidence type="ECO:0000313" key="2">
    <source>
        <dbReference type="EMBL" id="MEK8051372.1"/>
    </source>
</evidence>